<name>A0A0A0KUG8_CUCSA</name>
<dbReference type="OMA" id="HERECPE"/>
<accession>A0A0A0KUG8</accession>
<reference evidence="3 4" key="1">
    <citation type="journal article" date="2009" name="Nat. Genet.">
        <title>The genome of the cucumber, Cucumis sativus L.</title>
        <authorList>
            <person name="Huang S."/>
            <person name="Li R."/>
            <person name="Zhang Z."/>
            <person name="Li L."/>
            <person name="Gu X."/>
            <person name="Fan W."/>
            <person name="Lucas W.J."/>
            <person name="Wang X."/>
            <person name="Xie B."/>
            <person name="Ni P."/>
            <person name="Ren Y."/>
            <person name="Zhu H."/>
            <person name="Li J."/>
            <person name="Lin K."/>
            <person name="Jin W."/>
            <person name="Fei Z."/>
            <person name="Li G."/>
            <person name="Staub J."/>
            <person name="Kilian A."/>
            <person name="van der Vossen E.A."/>
            <person name="Wu Y."/>
            <person name="Guo J."/>
            <person name="He J."/>
            <person name="Jia Z."/>
            <person name="Ren Y."/>
            <person name="Tian G."/>
            <person name="Lu Y."/>
            <person name="Ruan J."/>
            <person name="Qian W."/>
            <person name="Wang M."/>
            <person name="Huang Q."/>
            <person name="Li B."/>
            <person name="Xuan Z."/>
            <person name="Cao J."/>
            <person name="Asan"/>
            <person name="Wu Z."/>
            <person name="Zhang J."/>
            <person name="Cai Q."/>
            <person name="Bai Y."/>
            <person name="Zhao B."/>
            <person name="Han Y."/>
            <person name="Li Y."/>
            <person name="Li X."/>
            <person name="Wang S."/>
            <person name="Shi Q."/>
            <person name="Liu S."/>
            <person name="Cho W.K."/>
            <person name="Kim J.Y."/>
            <person name="Xu Y."/>
            <person name="Heller-Uszynska K."/>
            <person name="Miao H."/>
            <person name="Cheng Z."/>
            <person name="Zhang S."/>
            <person name="Wu J."/>
            <person name="Yang Y."/>
            <person name="Kang H."/>
            <person name="Li M."/>
            <person name="Liang H."/>
            <person name="Ren X."/>
            <person name="Shi Z."/>
            <person name="Wen M."/>
            <person name="Jian M."/>
            <person name="Yang H."/>
            <person name="Zhang G."/>
            <person name="Yang Z."/>
            <person name="Chen R."/>
            <person name="Liu S."/>
            <person name="Li J."/>
            <person name="Ma L."/>
            <person name="Liu H."/>
            <person name="Zhou Y."/>
            <person name="Zhao J."/>
            <person name="Fang X."/>
            <person name="Li G."/>
            <person name="Fang L."/>
            <person name="Li Y."/>
            <person name="Liu D."/>
            <person name="Zheng H."/>
            <person name="Zhang Y."/>
            <person name="Qin N."/>
            <person name="Li Z."/>
            <person name="Yang G."/>
            <person name="Yang S."/>
            <person name="Bolund L."/>
            <person name="Kristiansen K."/>
            <person name="Zheng H."/>
            <person name="Li S."/>
            <person name="Zhang X."/>
            <person name="Yang H."/>
            <person name="Wang J."/>
            <person name="Sun R."/>
            <person name="Zhang B."/>
            <person name="Jiang S."/>
            <person name="Wang J."/>
            <person name="Du Y."/>
            <person name="Li S."/>
        </authorList>
    </citation>
    <scope>NUCLEOTIDE SEQUENCE [LARGE SCALE GENOMIC DNA]</scope>
    <source>
        <strain evidence="4">cv. 9930</strain>
    </source>
</reference>
<keyword evidence="4" id="KW-1185">Reference proteome</keyword>
<dbReference type="FunFam" id="1.20.1260.60:FF:000002">
    <property type="entry name" value="Vacuolar protein sorting-associated protein IST1"/>
    <property type="match status" value="1"/>
</dbReference>
<dbReference type="PANTHER" id="PTHR12161">
    <property type="entry name" value="IST1 FAMILY MEMBER"/>
    <property type="match status" value="1"/>
</dbReference>
<gene>
    <name evidence="3" type="ORF">Csa_5G608550</name>
</gene>
<dbReference type="EMBL" id="CM002926">
    <property type="protein sequence ID" value="KGN52067.1"/>
    <property type="molecule type" value="Genomic_DNA"/>
</dbReference>
<dbReference type="InterPro" id="IPR042277">
    <property type="entry name" value="IST1-like"/>
</dbReference>
<comment type="similarity">
    <text evidence="1">Belongs to the IST1 family.</text>
</comment>
<organism evidence="3 4">
    <name type="scientific">Cucumis sativus</name>
    <name type="common">Cucumber</name>
    <dbReference type="NCBI Taxonomy" id="3659"/>
    <lineage>
        <taxon>Eukaryota</taxon>
        <taxon>Viridiplantae</taxon>
        <taxon>Streptophyta</taxon>
        <taxon>Embryophyta</taxon>
        <taxon>Tracheophyta</taxon>
        <taxon>Spermatophyta</taxon>
        <taxon>Magnoliopsida</taxon>
        <taxon>eudicotyledons</taxon>
        <taxon>Gunneridae</taxon>
        <taxon>Pentapetalae</taxon>
        <taxon>rosids</taxon>
        <taxon>fabids</taxon>
        <taxon>Cucurbitales</taxon>
        <taxon>Cucurbitaceae</taxon>
        <taxon>Benincaseae</taxon>
        <taxon>Cucumis</taxon>
    </lineage>
</organism>
<evidence type="ECO:0000313" key="3">
    <source>
        <dbReference type="EMBL" id="KGN52067.1"/>
    </source>
</evidence>
<dbReference type="AlphaFoldDB" id="A0A0A0KUG8"/>
<dbReference type="OrthoDB" id="29853at2759"/>
<sequence length="432" mass="47971">MGKKLDALLGRSFKTTRFKALVNLAISRLAVLANQRQVRSSQARSDVVQLLQLGHHERALFRVEQVIKDQKLLDAYAIIESYCEVVLERIKQLEHERECPEELKEAISGLIFASSRCGDFPELIEIRSVITTRFGKEFTARAIELRNNCSVGPMIVQKLSARSASLEIKLKLLKQIASEHGITLKDLEAYEASTEEKVMVMAEETKEQPQQETKEEGVFQILPEEIEKDNRYADSMRGRKKYKDVADAAQAAFESAAYAAAAARAAVELSQSKSLDHDDLSNLSPKPRKSTETLESKNTEKEMNKETHGGSSSIEVEESENEIELKQPVSSSSSEAGDASLKENEIPIEAINIIELLEKDLTFDESDVDAANGESSNSALEEKNLSFVSCEKMESESAEITANNEESDNNDTAQNTSIGNEAVIRTIDVRGH</sequence>
<feature type="region of interest" description="Disordered" evidence="2">
    <location>
        <begin position="271"/>
        <end position="345"/>
    </location>
</feature>
<evidence type="ECO:0000256" key="2">
    <source>
        <dbReference type="SAM" id="MobiDB-lite"/>
    </source>
</evidence>
<feature type="region of interest" description="Disordered" evidence="2">
    <location>
        <begin position="392"/>
        <end position="421"/>
    </location>
</feature>
<dbReference type="GO" id="GO:0015031">
    <property type="term" value="P:protein transport"/>
    <property type="evidence" value="ECO:0007669"/>
    <property type="project" value="InterPro"/>
</dbReference>
<evidence type="ECO:0000256" key="1">
    <source>
        <dbReference type="ARBA" id="ARBA00005536"/>
    </source>
</evidence>
<protein>
    <submittedName>
        <fullName evidence="3">Uncharacterized protein</fullName>
    </submittedName>
</protein>
<dbReference type="InterPro" id="IPR005061">
    <property type="entry name" value="Ist1"/>
</dbReference>
<proteinExistence type="inferred from homology"/>
<dbReference type="Proteomes" id="UP000029981">
    <property type="component" value="Chromosome 5"/>
</dbReference>
<feature type="compositionally biased region" description="Basic and acidic residues" evidence="2">
    <location>
        <begin position="289"/>
        <end position="308"/>
    </location>
</feature>
<dbReference type="KEGG" id="csv:101220964"/>
<dbReference type="Pfam" id="PF03398">
    <property type="entry name" value="Ist1"/>
    <property type="match status" value="1"/>
</dbReference>
<reference evidence="3 4" key="2">
    <citation type="journal article" date="2009" name="PLoS ONE">
        <title>An integrated genetic and cytogenetic map of the cucumber genome.</title>
        <authorList>
            <person name="Ren Y."/>
            <person name="Zhang Z."/>
            <person name="Liu J."/>
            <person name="Staub J.E."/>
            <person name="Han Y."/>
            <person name="Cheng Z."/>
            <person name="Li X."/>
            <person name="Lu J."/>
            <person name="Miao H."/>
            <person name="Kang H."/>
            <person name="Xie B."/>
            <person name="Gu X."/>
            <person name="Wang X."/>
            <person name="Du Y."/>
            <person name="Jin W."/>
            <person name="Huang S."/>
        </authorList>
    </citation>
    <scope>NUCLEOTIDE SEQUENCE [LARGE SCALE GENOMIC DNA]</scope>
    <source>
        <strain evidence="4">cv. 9930</strain>
    </source>
</reference>
<reference evidence="3 4" key="3">
    <citation type="journal article" date="2010" name="BMC Genomics">
        <title>Transcriptome sequencing and comparative analysis of cucumber flowers with different sex types.</title>
        <authorList>
            <person name="Guo S."/>
            <person name="Zheng Y."/>
            <person name="Joung J.G."/>
            <person name="Liu S."/>
            <person name="Zhang Z."/>
            <person name="Crasta O.R."/>
            <person name="Sobral B.W."/>
            <person name="Xu Y."/>
            <person name="Huang S."/>
            <person name="Fei Z."/>
        </authorList>
    </citation>
    <scope>NUCLEOTIDE SEQUENCE [LARGE SCALE GENOMIC DNA]</scope>
    <source>
        <strain evidence="4">cv. 9930</strain>
    </source>
</reference>
<feature type="compositionally biased region" description="Polar residues" evidence="2">
    <location>
        <begin position="398"/>
        <end position="419"/>
    </location>
</feature>
<dbReference type="GO" id="GO:0008104">
    <property type="term" value="P:intracellular protein localization"/>
    <property type="evidence" value="ECO:0000318"/>
    <property type="project" value="GO_Central"/>
</dbReference>
<dbReference type="PANTHER" id="PTHR12161:SF16">
    <property type="entry name" value="REGULATOR OF VPS4 ACTIVITY IN THE MVB PATHWAY PROTEIN"/>
    <property type="match status" value="1"/>
</dbReference>
<dbReference type="eggNOG" id="KOG2027">
    <property type="taxonomic scope" value="Eukaryota"/>
</dbReference>
<dbReference type="Gene3D" id="1.20.1260.60">
    <property type="entry name" value="Vacuolar protein sorting-associated protein Ist1"/>
    <property type="match status" value="1"/>
</dbReference>
<dbReference type="Gramene" id="KGN52067">
    <property type="protein sequence ID" value="KGN52067"/>
    <property type="gene ID" value="Csa_5G608550"/>
</dbReference>
<reference evidence="3 4" key="4">
    <citation type="journal article" date="2011" name="BMC Genomics">
        <title>RNA-Seq improves annotation of protein-coding genes in the cucumber genome.</title>
        <authorList>
            <person name="Li Z."/>
            <person name="Zhang Z."/>
            <person name="Yan P."/>
            <person name="Huang S."/>
            <person name="Fei Z."/>
            <person name="Lin K."/>
        </authorList>
    </citation>
    <scope>NUCLEOTIDE SEQUENCE [LARGE SCALE GENOMIC DNA]</scope>
    <source>
        <strain evidence="4">cv. 9930</strain>
    </source>
</reference>
<dbReference type="STRING" id="3659.A0A0A0KUG8"/>
<evidence type="ECO:0000313" key="4">
    <source>
        <dbReference type="Proteomes" id="UP000029981"/>
    </source>
</evidence>